<dbReference type="Proteomes" id="UP001381693">
    <property type="component" value="Unassembled WGS sequence"/>
</dbReference>
<dbReference type="InterPro" id="IPR040379">
    <property type="entry name" value="WDR19/dyf-2"/>
</dbReference>
<gene>
    <name evidence="1" type="primary">WDR19_2</name>
    <name evidence="1" type="ORF">SK128_002341</name>
</gene>
<dbReference type="GO" id="GO:0060271">
    <property type="term" value="P:cilium assembly"/>
    <property type="evidence" value="ECO:0007669"/>
    <property type="project" value="TreeGrafter"/>
</dbReference>
<keyword evidence="2" id="KW-1185">Reference proteome</keyword>
<organism evidence="1 2">
    <name type="scientific">Halocaridina rubra</name>
    <name type="common">Hawaiian red shrimp</name>
    <dbReference type="NCBI Taxonomy" id="373956"/>
    <lineage>
        <taxon>Eukaryota</taxon>
        <taxon>Metazoa</taxon>
        <taxon>Ecdysozoa</taxon>
        <taxon>Arthropoda</taxon>
        <taxon>Crustacea</taxon>
        <taxon>Multicrustacea</taxon>
        <taxon>Malacostraca</taxon>
        <taxon>Eumalacostraca</taxon>
        <taxon>Eucarida</taxon>
        <taxon>Decapoda</taxon>
        <taxon>Pleocyemata</taxon>
        <taxon>Caridea</taxon>
        <taxon>Atyoidea</taxon>
        <taxon>Atyidae</taxon>
        <taxon>Halocaridina</taxon>
    </lineage>
</organism>
<dbReference type="GO" id="GO:0035721">
    <property type="term" value="P:intraciliary retrograde transport"/>
    <property type="evidence" value="ECO:0007669"/>
    <property type="project" value="InterPro"/>
</dbReference>
<protein>
    <submittedName>
        <fullName evidence="1">WD repeat-containing protein 19</fullName>
    </submittedName>
</protein>
<dbReference type="PANTHER" id="PTHR14920">
    <property type="entry name" value="OSMOTIC AVOIDANCE ABNORMAL PROTEIN 1/WD REPEAT MEMBRANE PROTEIN"/>
    <property type="match status" value="1"/>
</dbReference>
<dbReference type="EMBL" id="JAXCGZ010007553">
    <property type="protein sequence ID" value="KAK7079282.1"/>
    <property type="molecule type" value="Genomic_DNA"/>
</dbReference>
<dbReference type="AlphaFoldDB" id="A0AAN9ACJ6"/>
<proteinExistence type="predicted"/>
<evidence type="ECO:0000313" key="2">
    <source>
        <dbReference type="Proteomes" id="UP001381693"/>
    </source>
</evidence>
<reference evidence="1 2" key="1">
    <citation type="submission" date="2023-11" db="EMBL/GenBank/DDBJ databases">
        <title>Halocaridina rubra genome assembly.</title>
        <authorList>
            <person name="Smith C."/>
        </authorList>
    </citation>
    <scope>NUCLEOTIDE SEQUENCE [LARGE SCALE GENOMIC DNA]</scope>
    <source>
        <strain evidence="1">EP-1</strain>
        <tissue evidence="1">Whole</tissue>
    </source>
</reference>
<dbReference type="PANTHER" id="PTHR14920:SF0">
    <property type="entry name" value="WD REPEAT DOMAIN 19"/>
    <property type="match status" value="1"/>
</dbReference>
<name>A0AAN9ACJ6_HALRR</name>
<sequence length="70" mass="7967">MLHHQQNAACLYAKAKEADGQYREAATYYESARDYESVIRLLLHNLNSPEEAVRIVRETKSVEGAKMVAK</sequence>
<dbReference type="GO" id="GO:0030991">
    <property type="term" value="C:intraciliary transport particle A"/>
    <property type="evidence" value="ECO:0007669"/>
    <property type="project" value="TreeGrafter"/>
</dbReference>
<evidence type="ECO:0000313" key="1">
    <source>
        <dbReference type="EMBL" id="KAK7079282.1"/>
    </source>
</evidence>
<comment type="caution">
    <text evidence="1">The sequence shown here is derived from an EMBL/GenBank/DDBJ whole genome shotgun (WGS) entry which is preliminary data.</text>
</comment>
<dbReference type="GO" id="GO:0005929">
    <property type="term" value="C:cilium"/>
    <property type="evidence" value="ECO:0007669"/>
    <property type="project" value="TreeGrafter"/>
</dbReference>
<accession>A0AAN9ACJ6</accession>